<dbReference type="PROSITE" id="PS00198">
    <property type="entry name" value="4FE4S_FER_1"/>
    <property type="match status" value="1"/>
</dbReference>
<dbReference type="GO" id="GO:0005506">
    <property type="term" value="F:iron ion binding"/>
    <property type="evidence" value="ECO:0007669"/>
    <property type="project" value="InterPro"/>
</dbReference>
<dbReference type="InterPro" id="IPR002880">
    <property type="entry name" value="Pyrv_Fd/Flavodoxin_OxRdtase_N"/>
</dbReference>
<dbReference type="InterPro" id="IPR017900">
    <property type="entry name" value="4Fe4S_Fe_S_CS"/>
</dbReference>
<keyword evidence="2 9" id="KW-0813">Transport</keyword>
<dbReference type="STRING" id="1469948.GCA_000732725_03221"/>
<dbReference type="InterPro" id="IPR037112">
    <property type="entry name" value="Pyrv-flavodox_OxR_EKR_sf"/>
</dbReference>
<feature type="binding site" evidence="10">
    <location>
        <begin position="969"/>
        <end position="972"/>
    </location>
    <ligand>
        <name>thiamine diphosphate</name>
        <dbReference type="ChEBI" id="CHEBI:58937"/>
    </ligand>
</feature>
<dbReference type="Gene3D" id="3.30.70.20">
    <property type="match status" value="1"/>
</dbReference>
<feature type="binding site" evidence="10">
    <location>
        <position position="31"/>
    </location>
    <ligand>
        <name>pyruvate</name>
        <dbReference type="ChEBI" id="CHEBI:15361"/>
    </ligand>
</feature>
<dbReference type="InterPro" id="IPR019752">
    <property type="entry name" value="Pyrv/ketoisovalerate_OxRed_cat"/>
</dbReference>
<name>A0A4R1QTE5_9FIRM</name>
<feature type="binding site" evidence="12">
    <location>
        <position position="1078"/>
    </location>
    <ligand>
        <name>[4Fe-4S] cluster</name>
        <dbReference type="ChEBI" id="CHEBI:49883"/>
        <label>3</label>
    </ligand>
</feature>
<dbReference type="FunFam" id="3.40.50.920:FF:000007">
    <property type="entry name" value="Pyruvate:ferredoxin (Flavodoxin) oxidoreductase"/>
    <property type="match status" value="1"/>
</dbReference>
<dbReference type="FunFam" id="3.40.920.10:FF:000001">
    <property type="entry name" value="Pyruvate:ferredoxin (Flavodoxin) oxidoreductase"/>
    <property type="match status" value="1"/>
</dbReference>
<dbReference type="PROSITE" id="PS51379">
    <property type="entry name" value="4FE4S_FER_2"/>
    <property type="match status" value="2"/>
</dbReference>
<accession>A0A4R1QTE5</accession>
<dbReference type="Pfam" id="PF10371">
    <property type="entry name" value="EKR"/>
    <property type="match status" value="1"/>
</dbReference>
<keyword evidence="8 12" id="KW-0411">Iron-sulfur</keyword>
<feature type="domain" description="4Fe-4S ferredoxin-type" evidence="13">
    <location>
        <begin position="738"/>
        <end position="760"/>
    </location>
</feature>
<dbReference type="PANTHER" id="PTHR32154">
    <property type="entry name" value="PYRUVATE-FLAVODOXIN OXIDOREDUCTASE-RELATED"/>
    <property type="match status" value="1"/>
</dbReference>
<dbReference type="InterPro" id="IPR011766">
    <property type="entry name" value="TPP_enzyme_TPP-bd"/>
</dbReference>
<feature type="binding site" evidence="12">
    <location>
        <position position="749"/>
    </location>
    <ligand>
        <name>[4Fe-4S] cluster</name>
        <dbReference type="ChEBI" id="CHEBI:49883"/>
        <label>2</label>
    </ligand>
</feature>
<evidence type="ECO:0000256" key="6">
    <source>
        <dbReference type="ARBA" id="ARBA00023002"/>
    </source>
</evidence>
<dbReference type="Pfam" id="PF01855">
    <property type="entry name" value="POR_N"/>
    <property type="match status" value="1"/>
</dbReference>
<dbReference type="SUPFAM" id="SSF54862">
    <property type="entry name" value="4Fe-4S ferredoxins"/>
    <property type="match status" value="1"/>
</dbReference>
<feature type="site" description="Important for catalytic activity" evidence="11">
    <location>
        <position position="31"/>
    </location>
</feature>
<dbReference type="Pfam" id="PF12838">
    <property type="entry name" value="Fer4_7"/>
    <property type="match status" value="1"/>
</dbReference>
<dbReference type="InterPro" id="IPR009014">
    <property type="entry name" value="Transketo_C/PFOR_II"/>
</dbReference>
<evidence type="ECO:0000256" key="7">
    <source>
        <dbReference type="ARBA" id="ARBA00023004"/>
    </source>
</evidence>
<keyword evidence="6 9" id="KW-0560">Oxidoreductase</keyword>
<feature type="binding site" evidence="10">
    <location>
        <position position="848"/>
    </location>
    <ligand>
        <name>thiamine diphosphate</name>
        <dbReference type="ChEBI" id="CHEBI:58937"/>
    </ligand>
</feature>
<dbReference type="Gene3D" id="3.40.920.10">
    <property type="entry name" value="Pyruvate-ferredoxin oxidoreductase, PFOR, domain III"/>
    <property type="match status" value="1"/>
</dbReference>
<feature type="domain" description="4Fe-4S ferredoxin-type" evidence="13">
    <location>
        <begin position="686"/>
        <end position="715"/>
    </location>
</feature>
<feature type="binding site" evidence="12">
    <location>
        <position position="752"/>
    </location>
    <ligand>
        <name>[4Fe-4S] cluster</name>
        <dbReference type="ChEBI" id="CHEBI:49883"/>
        <label>2</label>
    </ligand>
</feature>
<comment type="catalytic activity">
    <reaction evidence="9">
        <text>2 oxidized [2Fe-2S]-[ferredoxin] + pyruvate + CoA = 2 reduced [2Fe-2S]-[ferredoxin] + acetyl-CoA + CO2 + H(+)</text>
        <dbReference type="Rhea" id="RHEA:12765"/>
        <dbReference type="Rhea" id="RHEA-COMP:10000"/>
        <dbReference type="Rhea" id="RHEA-COMP:10001"/>
        <dbReference type="ChEBI" id="CHEBI:15361"/>
        <dbReference type="ChEBI" id="CHEBI:15378"/>
        <dbReference type="ChEBI" id="CHEBI:16526"/>
        <dbReference type="ChEBI" id="CHEBI:33737"/>
        <dbReference type="ChEBI" id="CHEBI:33738"/>
        <dbReference type="ChEBI" id="CHEBI:57287"/>
        <dbReference type="ChEBI" id="CHEBI:57288"/>
        <dbReference type="EC" id="1.2.7.1"/>
    </reaction>
</comment>
<dbReference type="SUPFAM" id="SSF53323">
    <property type="entry name" value="Pyruvate-ferredoxin oxidoreductase, PFOR, domain III"/>
    <property type="match status" value="1"/>
</dbReference>
<dbReference type="EMBL" id="SLUO01000022">
    <property type="protein sequence ID" value="TCL54134.1"/>
    <property type="molecule type" value="Genomic_DNA"/>
</dbReference>
<comment type="cofactor">
    <cofactor evidence="12">
        <name>[4Fe-4S] cluster</name>
        <dbReference type="ChEBI" id="CHEBI:49883"/>
    </cofactor>
    <text evidence="12">Binds 3 [4Fe-4S] clusters per subunit.</text>
</comment>
<dbReference type="RefSeq" id="WP_031391861.1">
    <property type="nucleotide sequence ID" value="NZ_JPNB01000002.1"/>
</dbReference>
<dbReference type="InterPro" id="IPR050722">
    <property type="entry name" value="Pyruvate:ferred/Flavod_OxRd"/>
</dbReference>
<evidence type="ECO:0000313" key="15">
    <source>
        <dbReference type="Proteomes" id="UP000295718"/>
    </source>
</evidence>
<feature type="binding site" evidence="12">
    <location>
        <position position="705"/>
    </location>
    <ligand>
        <name>[4Fe-4S] cluster</name>
        <dbReference type="ChEBI" id="CHEBI:49883"/>
        <label>2</label>
    </ligand>
</feature>
<dbReference type="AlphaFoldDB" id="A0A4R1QTE5"/>
<dbReference type="GO" id="GO:0006979">
    <property type="term" value="P:response to oxidative stress"/>
    <property type="evidence" value="ECO:0007669"/>
    <property type="project" value="TreeGrafter"/>
</dbReference>
<dbReference type="GO" id="GO:0030976">
    <property type="term" value="F:thiamine pyrophosphate binding"/>
    <property type="evidence" value="ECO:0007669"/>
    <property type="project" value="InterPro"/>
</dbReference>
<protein>
    <recommendedName>
        <fullName evidence="9">Pyruvate:ferredoxin oxidoreductase</fullName>
        <ecNumber evidence="9">1.2.7.1</ecNumber>
    </recommendedName>
    <alternativeName>
        <fullName evidence="9">Pyruvate synthase</fullName>
    </alternativeName>
</protein>
<keyword evidence="4 12" id="KW-0479">Metal-binding</keyword>
<feature type="binding site" evidence="12">
    <location>
        <position position="823"/>
    </location>
    <ligand>
        <name>[4Fe-4S] cluster</name>
        <dbReference type="ChEBI" id="CHEBI:49883"/>
        <label>3</label>
    </ligand>
</feature>
<dbReference type="PIRSF" id="PIRSF000159">
    <property type="entry name" value="NifJ"/>
    <property type="match status" value="1"/>
</dbReference>
<feature type="binding site" evidence="12">
    <location>
        <position position="759"/>
    </location>
    <ligand>
        <name>[4Fe-4S] cluster</name>
        <dbReference type="ChEBI" id="CHEBI:49883"/>
        <label>1</label>
    </ligand>
</feature>
<evidence type="ECO:0000256" key="5">
    <source>
        <dbReference type="ARBA" id="ARBA00022982"/>
    </source>
</evidence>
<dbReference type="Proteomes" id="UP000295718">
    <property type="component" value="Unassembled WGS sequence"/>
</dbReference>
<dbReference type="InterPro" id="IPR019456">
    <property type="entry name" value="Pyrv-flavodox_OxRtase_EKR"/>
</dbReference>
<dbReference type="Pfam" id="PF17147">
    <property type="entry name" value="PFOR_II"/>
    <property type="match status" value="1"/>
</dbReference>
<feature type="binding site" evidence="10">
    <location>
        <position position="64"/>
    </location>
    <ligand>
        <name>thiamine diphosphate</name>
        <dbReference type="ChEBI" id="CHEBI:58937"/>
    </ligand>
</feature>
<keyword evidence="3 12" id="KW-0004">4Fe-4S</keyword>
<comment type="similarity">
    <text evidence="1 9">Belongs to the pyruvate:ferredoxin/flavodoxin oxidoreductase family.</text>
</comment>
<dbReference type="CDD" id="cd03377">
    <property type="entry name" value="TPP_PFOR_PNO"/>
    <property type="match status" value="1"/>
</dbReference>
<comment type="caution">
    <text evidence="14">The sequence shown here is derived from an EMBL/GenBank/DDBJ whole genome shotgun (WGS) entry which is preliminary data.</text>
</comment>
<keyword evidence="7 12" id="KW-0408">Iron</keyword>
<evidence type="ECO:0000256" key="11">
    <source>
        <dbReference type="PIRSR" id="PIRSR000159-2"/>
    </source>
</evidence>
<keyword evidence="15" id="KW-1185">Reference proteome</keyword>
<dbReference type="Pfam" id="PF02775">
    <property type="entry name" value="TPP_enzyme_C"/>
    <property type="match status" value="1"/>
</dbReference>
<evidence type="ECO:0000256" key="1">
    <source>
        <dbReference type="ARBA" id="ARBA00009032"/>
    </source>
</evidence>
<dbReference type="InterPro" id="IPR017896">
    <property type="entry name" value="4Fe4S_Fe-S-bd"/>
</dbReference>
<evidence type="ECO:0000256" key="9">
    <source>
        <dbReference type="PIRNR" id="PIRNR000159"/>
    </source>
</evidence>
<evidence type="ECO:0000256" key="8">
    <source>
        <dbReference type="ARBA" id="ARBA00023014"/>
    </source>
</evidence>
<feature type="binding site" evidence="10">
    <location>
        <position position="825"/>
    </location>
    <ligand>
        <name>thiamine diphosphate</name>
        <dbReference type="ChEBI" id="CHEBI:58937"/>
    </ligand>
</feature>
<dbReference type="InterPro" id="IPR002869">
    <property type="entry name" value="Pyrv_flavodox_OxRed_cen"/>
</dbReference>
<keyword evidence="5 9" id="KW-0249">Electron transport</keyword>
<dbReference type="Gene3D" id="3.40.50.920">
    <property type="match status" value="1"/>
</dbReference>
<feature type="binding site" evidence="12">
    <location>
        <position position="848"/>
    </location>
    <ligand>
        <name>[4Fe-4S] cluster</name>
        <dbReference type="ChEBI" id="CHEBI:49883"/>
        <label>3</label>
    </ligand>
</feature>
<evidence type="ECO:0000313" key="14">
    <source>
        <dbReference type="EMBL" id="TCL54134.1"/>
    </source>
</evidence>
<feature type="binding site" evidence="12">
    <location>
        <position position="755"/>
    </location>
    <ligand>
        <name>[4Fe-4S] cluster</name>
        <dbReference type="ChEBI" id="CHEBI:49883"/>
        <label>2</label>
    </ligand>
</feature>
<feature type="site" description="Important for catalytic activity" evidence="11">
    <location>
        <position position="114"/>
    </location>
</feature>
<feature type="binding site" evidence="10">
    <location>
        <begin position="998"/>
        <end position="1003"/>
    </location>
    <ligand>
        <name>thiamine diphosphate</name>
        <dbReference type="ChEBI" id="CHEBI:58937"/>
    </ligand>
</feature>
<feature type="binding site" evidence="10">
    <location>
        <position position="114"/>
    </location>
    <ligand>
        <name>pyruvate</name>
        <dbReference type="ChEBI" id="CHEBI:15361"/>
    </ligand>
</feature>
<dbReference type="InterPro" id="IPR029061">
    <property type="entry name" value="THDP-binding"/>
</dbReference>
<evidence type="ECO:0000256" key="4">
    <source>
        <dbReference type="ARBA" id="ARBA00022723"/>
    </source>
</evidence>
<dbReference type="Gene3D" id="3.40.50.970">
    <property type="match status" value="2"/>
</dbReference>
<evidence type="ECO:0000256" key="10">
    <source>
        <dbReference type="PIRSR" id="PIRSR000159-1"/>
    </source>
</evidence>
<proteinExistence type="inferred from homology"/>
<feature type="binding site" evidence="12">
    <location>
        <position position="820"/>
    </location>
    <ligand>
        <name>[4Fe-4S] cluster</name>
        <dbReference type="ChEBI" id="CHEBI:49883"/>
        <label>3</label>
    </ligand>
</feature>
<dbReference type="InterPro" id="IPR011895">
    <property type="entry name" value="Pyrv_flavodox_OxRed"/>
</dbReference>
<feature type="site" description="Important for catalytic activity" evidence="11">
    <location>
        <position position="1003"/>
    </location>
</feature>
<feature type="binding site" evidence="12">
    <location>
        <position position="701"/>
    </location>
    <ligand>
        <name>[4Fe-4S] cluster</name>
        <dbReference type="ChEBI" id="CHEBI:49883"/>
        <label>1</label>
    </ligand>
</feature>
<dbReference type="CDD" id="cd07034">
    <property type="entry name" value="TPP_PYR_PFOR_IOR-alpha_like"/>
    <property type="match status" value="1"/>
</dbReference>
<dbReference type="PANTHER" id="PTHR32154:SF0">
    <property type="entry name" value="PYRUVATE-FLAVODOXIN OXIDOREDUCTASE-RELATED"/>
    <property type="match status" value="1"/>
</dbReference>
<dbReference type="Pfam" id="PF01558">
    <property type="entry name" value="POR"/>
    <property type="match status" value="1"/>
</dbReference>
<feature type="binding site" evidence="12">
    <location>
        <position position="695"/>
    </location>
    <ligand>
        <name>[4Fe-4S] cluster</name>
        <dbReference type="ChEBI" id="CHEBI:49883"/>
        <label>1</label>
    </ligand>
</feature>
<dbReference type="GO" id="GO:0022900">
    <property type="term" value="P:electron transport chain"/>
    <property type="evidence" value="ECO:0007669"/>
    <property type="project" value="InterPro"/>
</dbReference>
<gene>
    <name evidence="14" type="ORF">EDD76_12253</name>
</gene>
<evidence type="ECO:0000256" key="3">
    <source>
        <dbReference type="ARBA" id="ARBA00022485"/>
    </source>
</evidence>
<dbReference type="GO" id="GO:0019164">
    <property type="term" value="F:pyruvate synthase activity"/>
    <property type="evidence" value="ECO:0007669"/>
    <property type="project" value="UniProtKB-EC"/>
</dbReference>
<dbReference type="SUPFAM" id="SSF52518">
    <property type="entry name" value="Thiamin diphosphate-binding fold (THDP-binding)"/>
    <property type="match status" value="2"/>
</dbReference>
<dbReference type="FunFam" id="3.40.50.970:FF:000012">
    <property type="entry name" value="Pyruvate:ferredoxin (Flavodoxin) oxidoreductase"/>
    <property type="match status" value="1"/>
</dbReference>
<dbReference type="SMART" id="SM00890">
    <property type="entry name" value="EKR"/>
    <property type="match status" value="1"/>
</dbReference>
<feature type="site" description="Important for catalytic activity" evidence="11">
    <location>
        <position position="64"/>
    </location>
</feature>
<organism evidence="14 15">
    <name type="scientific">Kineothrix alysoides</name>
    <dbReference type="NCBI Taxonomy" id="1469948"/>
    <lineage>
        <taxon>Bacteria</taxon>
        <taxon>Bacillati</taxon>
        <taxon>Bacillota</taxon>
        <taxon>Clostridia</taxon>
        <taxon>Lachnospirales</taxon>
        <taxon>Lachnospiraceae</taxon>
        <taxon>Kineothrix</taxon>
    </lineage>
</organism>
<dbReference type="NCBIfam" id="TIGR02176">
    <property type="entry name" value="pyruv_ox_red"/>
    <property type="match status" value="1"/>
</dbReference>
<dbReference type="Gene3D" id="4.10.780.10">
    <property type="entry name" value="Pyruvate-flavodoxin oxidoreductase, EKR domain"/>
    <property type="match status" value="1"/>
</dbReference>
<reference evidence="14 15" key="1">
    <citation type="submission" date="2019-03" db="EMBL/GenBank/DDBJ databases">
        <title>Genomic Encyclopedia of Type Strains, Phase IV (KMG-IV): sequencing the most valuable type-strain genomes for metagenomic binning, comparative biology and taxonomic classification.</title>
        <authorList>
            <person name="Goeker M."/>
        </authorList>
    </citation>
    <scope>NUCLEOTIDE SEQUENCE [LARGE SCALE GENOMIC DNA]</scope>
    <source>
        <strain evidence="14 15">DSM 100556</strain>
    </source>
</reference>
<feature type="binding site" evidence="12">
    <location>
        <position position="698"/>
    </location>
    <ligand>
        <name>[4Fe-4S] cluster</name>
        <dbReference type="ChEBI" id="CHEBI:49883"/>
        <label>1</label>
    </ligand>
</feature>
<sequence>MARKKKTMDGNQAAAHVSYAYSDVAAIYPITPSSTMAEVTDEWATEGRKNIFGQTVKVTEMQSEAGAAGAVHGSLAAGALTTTFTASQGLLLMIPNLYKIAGELLPGVFNVAARTIATHALSIFGDHSDIYSCRQTGVAMLASGSVQEVMDLTPIAHLTAIKGKVPFINFFDGFRTSHEMQKIDVWDYEELKSLLDMDAVMEFRKNALNPNHARMMGSAQNPDIYFQAREASNSYYITLPELVESYMKKVNDKIGTNYGLFNYYGAQDATHIIVAMGSVCETIKETIDYLNKSGQKTGLVEVHLYRPFSAKHLLSVIPDSVGQITVLDRTKEPGAIGEPLYLDVIAALRDTKFHNVPVLSGRYGLGSKNTTPDQINAVFKNNPENGKKVFTIGIVDDLTHLSLNIDEKLHTAPEGTIGCKFWGLGGDGTVSANKSSIKIIGNHTNKYVQAYFDYDSKKSRGITVSHLRFGDAPIRSTYLINRADFVACHNPTYLHKYNMVQDVKDGGTFLLNCYWKEKDLEENIPGQVKRYIAEHNINFYIIDAIEIGKEIGLNDKISTILQAAFFRLANIMPIEEVSQLMKDAADVSYRKKGDKIVQMNFDAIDRGIEGLVKVNVPKEWLDAEYEPLDAKLLPDREEVIDFVEHVQKIVNAQEGNTLPVSTFAKYVDGSTPSGSAAHERRYVTTEVPEWIPENCIQCNRCAFVCPHAVIRPAAMTEEEIANAPEGMMSIPMLGMPGYVFSINVSEVDCTGCGSCAAVCPGKQGQKALAMCPINEHEQRQQYFDYAKSLPVKTEAVEKFKETTVKGSQFKRPLLEFSGACAGCGETPYARLVTQLFGDRMYIANATGCSSIWGNSSPSTPYTVNELGQGPAWSNSLFEDAAEFGYGMTLAQKAIRGRLKEEIETLADSAAGDLKDAAAGWLDTFADGALNGAATDKLISALEDSTSPEAKELLEEKDFFSKKSQWIFGGDGWAYDIGFGGLDHVIASGQDINIMVFDTEVYSNTGGQSSKATPTGSTAKFASGGKIMKKKDLASIAMSYGYVYVAQIAMGADYSQTVKVIAEAEKYDGPSLIIAYAPCISHGIRSGMGSSQHEEAKAVESGYWHLFRYNPALKDEGKNPFILDSKEPTLAYEEFLAGENRYDVLRRSNPEKAAELFSAAAENAKERFEYLSRLVKLHSSEE</sequence>
<dbReference type="GO" id="GO:0051539">
    <property type="term" value="F:4 iron, 4 sulfur cluster binding"/>
    <property type="evidence" value="ECO:0007669"/>
    <property type="project" value="UniProtKB-KW"/>
</dbReference>
<evidence type="ECO:0000256" key="2">
    <source>
        <dbReference type="ARBA" id="ARBA00022448"/>
    </source>
</evidence>
<dbReference type="FunFam" id="3.40.50.970:FF:000041">
    <property type="entry name" value="Pyruvate:ferredoxin (Flavodoxin) oxidoreductase"/>
    <property type="match status" value="1"/>
</dbReference>
<dbReference type="SUPFAM" id="SSF52922">
    <property type="entry name" value="TK C-terminal domain-like"/>
    <property type="match status" value="1"/>
</dbReference>
<dbReference type="InterPro" id="IPR033412">
    <property type="entry name" value="PFOR_II"/>
</dbReference>
<dbReference type="OrthoDB" id="9794954at2"/>
<keyword evidence="14" id="KW-0670">Pyruvate</keyword>
<dbReference type="EC" id="1.2.7.1" evidence="9"/>
<evidence type="ECO:0000259" key="13">
    <source>
        <dbReference type="PROSITE" id="PS51379"/>
    </source>
</evidence>
<evidence type="ECO:0000256" key="12">
    <source>
        <dbReference type="PIRSR" id="PIRSR000159-50"/>
    </source>
</evidence>